<keyword evidence="3" id="KW-0805">Transcription regulation</keyword>
<feature type="region of interest" description="Disordered" evidence="8">
    <location>
        <begin position="1"/>
        <end position="27"/>
    </location>
</feature>
<dbReference type="InterPro" id="IPR015300">
    <property type="entry name" value="DNA-bd_pseudobarrel_sf"/>
</dbReference>
<sequence length="566" mass="62887">MAASEVSIKGNCSNGRGESLSSGCSEPNDAGIAKDGVLETSKLYPTFTIGGKDSEDALYTELWHACVGPPMTVPCEGKRVVYFPQGHIEQVEASTNQVADQQMPIYNLSPKILCRVINVQLKAEPDTDEVFAQVTLLPEANQDDNSIEKESLPLLSHVLISKRLVAGDAFIFLRGENGELRVGVRHAMRQQSNIPSSVISSYSMHLGVLATAWHAASTGTMFTVYYKPRTSLAEFIVPLDQYMESVKSNYSIGMRFKMRFEGEEAPEQRFTGTVGGMGDADPNRWPGSKWRCLKVRWDEISSIPRPDRVSPWKIEPALTPPALNPLILPRAKRPCANMVPLSPESSILKREGSSRATVDPSSVNGFSRVLQGQEISTLRGSFPENNESDTAQQPVVWNPSQDDEKTDMFSSPRRYEAENWVPLARHEPTYTDLLSAFRKPGDSAHTFCQPFVDHNSDDSNPMEKHFPDQEVKFNILSSPWSMMTSTPSLNMLESSIKVPTQVGEIPYQKPGNGRYGEQNGYLRTEQHQGNWLMPLLPPSYIYPVPATHVILNGTSSTANFAEFKIR</sequence>
<evidence type="ECO:0000313" key="11">
    <source>
        <dbReference type="Proteomes" id="UP001141806"/>
    </source>
</evidence>
<protein>
    <recommendedName>
        <fullName evidence="9">Auxin response factor domain-containing protein</fullName>
    </recommendedName>
</protein>
<keyword evidence="4" id="KW-0238">DNA-binding</keyword>
<gene>
    <name evidence="10" type="ORF">NE237_014229</name>
</gene>
<evidence type="ECO:0000313" key="10">
    <source>
        <dbReference type="EMBL" id="KAJ4945343.1"/>
    </source>
</evidence>
<evidence type="ECO:0000256" key="3">
    <source>
        <dbReference type="ARBA" id="ARBA00023015"/>
    </source>
</evidence>
<comment type="caution">
    <text evidence="10">The sequence shown here is derived from an EMBL/GenBank/DDBJ whole genome shotgun (WGS) entry which is preliminary data.</text>
</comment>
<reference evidence="10" key="1">
    <citation type="journal article" date="2023" name="Plant J.">
        <title>The genome of the king protea, Protea cynaroides.</title>
        <authorList>
            <person name="Chang J."/>
            <person name="Duong T.A."/>
            <person name="Schoeman C."/>
            <person name="Ma X."/>
            <person name="Roodt D."/>
            <person name="Barker N."/>
            <person name="Li Z."/>
            <person name="Van de Peer Y."/>
            <person name="Mizrachi E."/>
        </authorList>
    </citation>
    <scope>NUCLEOTIDE SEQUENCE</scope>
    <source>
        <tissue evidence="10">Young leaves</tissue>
    </source>
</reference>
<keyword evidence="5" id="KW-0804">Transcription</keyword>
<keyword evidence="11" id="KW-1185">Reference proteome</keyword>
<evidence type="ECO:0000256" key="5">
    <source>
        <dbReference type="ARBA" id="ARBA00023163"/>
    </source>
</evidence>
<dbReference type="Proteomes" id="UP001141806">
    <property type="component" value="Unassembled WGS sequence"/>
</dbReference>
<dbReference type="OrthoDB" id="1912783at2759"/>
<dbReference type="InterPro" id="IPR044835">
    <property type="entry name" value="ARF_plant"/>
</dbReference>
<dbReference type="GO" id="GO:0009734">
    <property type="term" value="P:auxin-activated signaling pathway"/>
    <property type="evidence" value="ECO:0007669"/>
    <property type="project" value="UniProtKB-KW"/>
</dbReference>
<dbReference type="AlphaFoldDB" id="A0A9Q0GN25"/>
<organism evidence="10 11">
    <name type="scientific">Protea cynaroides</name>
    <dbReference type="NCBI Taxonomy" id="273540"/>
    <lineage>
        <taxon>Eukaryota</taxon>
        <taxon>Viridiplantae</taxon>
        <taxon>Streptophyta</taxon>
        <taxon>Embryophyta</taxon>
        <taxon>Tracheophyta</taxon>
        <taxon>Spermatophyta</taxon>
        <taxon>Magnoliopsida</taxon>
        <taxon>Proteales</taxon>
        <taxon>Proteaceae</taxon>
        <taxon>Protea</taxon>
    </lineage>
</organism>
<evidence type="ECO:0000259" key="9">
    <source>
        <dbReference type="Pfam" id="PF06507"/>
    </source>
</evidence>
<dbReference type="EMBL" id="JAMYWD010001124">
    <property type="protein sequence ID" value="KAJ4945343.1"/>
    <property type="molecule type" value="Genomic_DNA"/>
</dbReference>
<evidence type="ECO:0000256" key="7">
    <source>
        <dbReference type="ARBA" id="ARBA00023294"/>
    </source>
</evidence>
<dbReference type="SUPFAM" id="SSF101936">
    <property type="entry name" value="DNA-binding pseudobarrel domain"/>
    <property type="match status" value="1"/>
</dbReference>
<evidence type="ECO:0000256" key="4">
    <source>
        <dbReference type="ARBA" id="ARBA00023125"/>
    </source>
</evidence>
<accession>A0A9Q0GN25</accession>
<keyword evidence="7" id="KW-0927">Auxin signaling pathway</keyword>
<dbReference type="GO" id="GO:0005634">
    <property type="term" value="C:nucleus"/>
    <property type="evidence" value="ECO:0007669"/>
    <property type="project" value="UniProtKB-SubCell"/>
</dbReference>
<evidence type="ECO:0000256" key="2">
    <source>
        <dbReference type="ARBA" id="ARBA00007853"/>
    </source>
</evidence>
<dbReference type="InterPro" id="IPR010525">
    <property type="entry name" value="ARF_dom"/>
</dbReference>
<dbReference type="GO" id="GO:0003677">
    <property type="term" value="F:DNA binding"/>
    <property type="evidence" value="ECO:0007669"/>
    <property type="project" value="UniProtKB-KW"/>
</dbReference>
<feature type="domain" description="Auxin response factor" evidence="9">
    <location>
        <begin position="235"/>
        <end position="317"/>
    </location>
</feature>
<evidence type="ECO:0000256" key="6">
    <source>
        <dbReference type="ARBA" id="ARBA00023242"/>
    </source>
</evidence>
<keyword evidence="6" id="KW-0539">Nucleus</keyword>
<dbReference type="PANTHER" id="PTHR31384:SF79">
    <property type="entry name" value="AUXIN RESPONSE FACTOR 2"/>
    <property type="match status" value="1"/>
</dbReference>
<comment type="similarity">
    <text evidence="2">Belongs to the ARF family.</text>
</comment>
<feature type="compositionally biased region" description="Polar residues" evidence="8">
    <location>
        <begin position="379"/>
        <end position="400"/>
    </location>
</feature>
<evidence type="ECO:0000256" key="8">
    <source>
        <dbReference type="SAM" id="MobiDB-lite"/>
    </source>
</evidence>
<dbReference type="PANTHER" id="PTHR31384">
    <property type="entry name" value="AUXIN RESPONSE FACTOR 4-RELATED"/>
    <property type="match status" value="1"/>
</dbReference>
<feature type="region of interest" description="Disordered" evidence="8">
    <location>
        <begin position="379"/>
        <end position="409"/>
    </location>
</feature>
<dbReference type="GO" id="GO:0006355">
    <property type="term" value="P:regulation of DNA-templated transcription"/>
    <property type="evidence" value="ECO:0007669"/>
    <property type="project" value="InterPro"/>
</dbReference>
<dbReference type="Gene3D" id="2.30.30.1040">
    <property type="match status" value="1"/>
</dbReference>
<name>A0A9Q0GN25_9MAGN</name>
<proteinExistence type="inferred from homology"/>
<dbReference type="FunFam" id="2.30.30.1040:FF:000001">
    <property type="entry name" value="Auxin response factor"/>
    <property type="match status" value="1"/>
</dbReference>
<feature type="compositionally biased region" description="Polar residues" evidence="8">
    <location>
        <begin position="10"/>
        <end position="25"/>
    </location>
</feature>
<evidence type="ECO:0000256" key="1">
    <source>
        <dbReference type="ARBA" id="ARBA00004123"/>
    </source>
</evidence>
<dbReference type="Pfam" id="PF06507">
    <property type="entry name" value="ARF_AD"/>
    <property type="match status" value="1"/>
</dbReference>
<comment type="subcellular location">
    <subcellularLocation>
        <location evidence="1">Nucleus</location>
    </subcellularLocation>
</comment>